<name>A0A7J5D9L9_9ACTN</name>
<accession>A0A7J5D9L9</accession>
<comment type="caution">
    <text evidence="3">The sequence shown here is derived from an EMBL/GenBank/DDBJ whole genome shotgun (WGS) entry which is preliminary data.</text>
</comment>
<keyword evidence="2" id="KW-0812">Transmembrane</keyword>
<reference evidence="3 4" key="1">
    <citation type="submission" date="2019-09" db="EMBL/GenBank/DDBJ databases">
        <title>Isolation and identification of active actinomycetes.</title>
        <authorList>
            <person name="Yu Z."/>
            <person name="Han C."/>
            <person name="Yu B."/>
        </authorList>
    </citation>
    <scope>NUCLEOTIDE SEQUENCE [LARGE SCALE GENOMIC DNA]</scope>
    <source>
        <strain evidence="3 4">NEAU-H2</strain>
    </source>
</reference>
<feature type="transmembrane region" description="Helical" evidence="2">
    <location>
        <begin position="31"/>
        <end position="54"/>
    </location>
</feature>
<dbReference type="RefSeq" id="WP_151472510.1">
    <property type="nucleotide sequence ID" value="NZ_WBKG01000029.1"/>
</dbReference>
<evidence type="ECO:0000313" key="3">
    <source>
        <dbReference type="EMBL" id="KAB1983468.1"/>
    </source>
</evidence>
<evidence type="ECO:0000256" key="2">
    <source>
        <dbReference type="SAM" id="Phobius"/>
    </source>
</evidence>
<keyword evidence="4" id="KW-1185">Reference proteome</keyword>
<keyword evidence="2" id="KW-0472">Membrane</keyword>
<dbReference type="AlphaFoldDB" id="A0A7J5D9L9"/>
<organism evidence="3 4">
    <name type="scientific">Streptomyces triticiradicis</name>
    <dbReference type="NCBI Taxonomy" id="2651189"/>
    <lineage>
        <taxon>Bacteria</taxon>
        <taxon>Bacillati</taxon>
        <taxon>Actinomycetota</taxon>
        <taxon>Actinomycetes</taxon>
        <taxon>Kitasatosporales</taxon>
        <taxon>Streptomycetaceae</taxon>
        <taxon>Streptomyces</taxon>
    </lineage>
</organism>
<dbReference type="EMBL" id="WBKG01000029">
    <property type="protein sequence ID" value="KAB1983468.1"/>
    <property type="molecule type" value="Genomic_DNA"/>
</dbReference>
<proteinExistence type="predicted"/>
<evidence type="ECO:0000313" key="4">
    <source>
        <dbReference type="Proteomes" id="UP000442990"/>
    </source>
</evidence>
<gene>
    <name evidence="3" type="ORF">F8144_29435</name>
</gene>
<feature type="transmembrane region" description="Helical" evidence="2">
    <location>
        <begin position="60"/>
        <end position="86"/>
    </location>
</feature>
<keyword evidence="2" id="KW-1133">Transmembrane helix</keyword>
<dbReference type="Proteomes" id="UP000442990">
    <property type="component" value="Unassembled WGS sequence"/>
</dbReference>
<feature type="region of interest" description="Disordered" evidence="1">
    <location>
        <begin position="1"/>
        <end position="28"/>
    </location>
</feature>
<evidence type="ECO:0000256" key="1">
    <source>
        <dbReference type="SAM" id="MobiDB-lite"/>
    </source>
</evidence>
<sequence>MTPHGVAQADRSNEDSIDTAKPPMPEKGEQATAIATDATLVGVGGTAFLAMVILKDADPWASVGVATGLVSGLKAAISLPSTLGAAGEKLRRFIKA</sequence>
<protein>
    <submittedName>
        <fullName evidence="3">Uncharacterized protein</fullName>
    </submittedName>
</protein>